<proteinExistence type="predicted"/>
<evidence type="ECO:0000313" key="1">
    <source>
        <dbReference type="EMBL" id="QNF33885.1"/>
    </source>
</evidence>
<dbReference type="Proteomes" id="UP000515237">
    <property type="component" value="Chromosome"/>
</dbReference>
<dbReference type="RefSeq" id="WP_185270367.1">
    <property type="nucleotide sequence ID" value="NZ_CP055156.1"/>
</dbReference>
<accession>A0A7G7G9Q1</accession>
<dbReference type="KEGG" id="aswu:HUW51_14570"/>
<sequence length="62" mass="7046">MQNVTKNSGQKTTTKVAPLSCHCKLSLLVVHLQYLTEKRNARRANLNPVLLTEANALFYQYI</sequence>
<name>A0A7G7G9Q1_9BACT</name>
<dbReference type="AlphaFoldDB" id="A0A7G7G9Q1"/>
<dbReference type="EMBL" id="CP055156">
    <property type="protein sequence ID" value="QNF33885.1"/>
    <property type="molecule type" value="Genomic_DNA"/>
</dbReference>
<protein>
    <submittedName>
        <fullName evidence="1">Uncharacterized protein</fullName>
    </submittedName>
</protein>
<evidence type="ECO:0000313" key="2">
    <source>
        <dbReference type="Proteomes" id="UP000515237"/>
    </source>
</evidence>
<reference evidence="1 2" key="1">
    <citation type="journal article" date="2018" name="Int. J. Syst. Evol. Microbiol.">
        <title>Adhaeribacter swui sp. nov., isolated from wet mud.</title>
        <authorList>
            <person name="Kim D.U."/>
            <person name="Kim K.W."/>
            <person name="Kang M.S."/>
            <person name="Kim J.Y."/>
            <person name="Jang J.H."/>
            <person name="Kim M.K."/>
        </authorList>
    </citation>
    <scope>NUCLEOTIDE SEQUENCE [LARGE SCALE GENOMIC DNA]</scope>
    <source>
        <strain evidence="1 2">KCTC 52873</strain>
    </source>
</reference>
<organism evidence="1 2">
    <name type="scientific">Adhaeribacter swui</name>
    <dbReference type="NCBI Taxonomy" id="2086471"/>
    <lineage>
        <taxon>Bacteria</taxon>
        <taxon>Pseudomonadati</taxon>
        <taxon>Bacteroidota</taxon>
        <taxon>Cytophagia</taxon>
        <taxon>Cytophagales</taxon>
        <taxon>Hymenobacteraceae</taxon>
        <taxon>Adhaeribacter</taxon>
    </lineage>
</organism>
<gene>
    <name evidence="1" type="ORF">HUW51_14570</name>
</gene>
<keyword evidence="2" id="KW-1185">Reference proteome</keyword>